<evidence type="ECO:0000313" key="2">
    <source>
        <dbReference type="Proteomes" id="UP000467488"/>
    </source>
</evidence>
<organism evidence="1 2">
    <name type="scientific">Escherichia coli</name>
    <dbReference type="NCBI Taxonomy" id="562"/>
    <lineage>
        <taxon>Bacteria</taxon>
        <taxon>Pseudomonadati</taxon>
        <taxon>Pseudomonadota</taxon>
        <taxon>Gammaproteobacteria</taxon>
        <taxon>Enterobacterales</taxon>
        <taxon>Enterobacteriaceae</taxon>
        <taxon>Escherichia</taxon>
    </lineage>
</organism>
<name>A0A8S0FWA8_ECOLX</name>
<dbReference type="Proteomes" id="UP000467488">
    <property type="component" value="Chromosome"/>
</dbReference>
<dbReference type="EMBL" id="AP022360">
    <property type="protein sequence ID" value="BBU84567.1"/>
    <property type="molecule type" value="Genomic_DNA"/>
</dbReference>
<proteinExistence type="predicted"/>
<evidence type="ECO:0008006" key="3">
    <source>
        <dbReference type="Google" id="ProtNLM"/>
    </source>
</evidence>
<gene>
    <name evidence="1" type="ORF">EIMP300_59670</name>
</gene>
<dbReference type="AlphaFoldDB" id="A0A8S0FWA8"/>
<sequence length="85" mass="9461">MVQPQIASDGERFIVGVRAKSDLSVNAICNGNYTTNLNGKIFGVTATSYRFGGQTAAGTRHLFGHIRNFRVWFKELNDRQIKEAV</sequence>
<accession>A0A8S0FWA8</accession>
<reference evidence="1 2" key="1">
    <citation type="submission" date="2020-01" db="EMBL/GenBank/DDBJ databases">
        <title>Dynamics of blaIMP-6 dissemination in carbapenem resistant Enterobacteriacea isolated from regional surveillance in Osaka, Japan.</title>
        <authorList>
            <person name="Abe R."/>
            <person name="Akeda Y."/>
            <person name="Sugawara Y."/>
            <person name="Yamamoto N."/>
            <person name="Tomono K."/>
            <person name="Takeuchi D."/>
            <person name="Kawahara R."/>
            <person name="Hamada S."/>
        </authorList>
    </citation>
    <scope>NUCLEOTIDE SEQUENCE [LARGE SCALE GENOMIC DNA]</scope>
    <source>
        <strain evidence="1 2">E300</strain>
    </source>
</reference>
<protein>
    <recommendedName>
        <fullName evidence="3">Phage tail protein</fullName>
    </recommendedName>
</protein>
<evidence type="ECO:0000313" key="1">
    <source>
        <dbReference type="EMBL" id="BBU84567.1"/>
    </source>
</evidence>